<evidence type="ECO:0000313" key="4">
    <source>
        <dbReference type="Proteomes" id="UP001642484"/>
    </source>
</evidence>
<sequence>MSRLLALGLAALWSLAHGDVHDLGLEDECAENETCSLSLRQLRGDPMSTLELDDWEREDDTEATMEDSNATAGPYTFYVYRAKNDQNYGDTNVNMANLAGVLWYLHSEVVGHCPRKFGVTRILRYKITMMPTPELEHTKKVFAPLCHFDSGACTGPKPVLDDYQKYGFVVGCDRPSFQHAAYSQATWYSFPGACPSKSFQQKQGCSEAGGECKPGQAWSKTCTWRKEFAGEITLDQLTHNYHFEDRCKKGFEEYNTATDRGQGTNYWHTRSNKRVCDRRMSWAQRVFQSRCGGPRLPEAPQCPYGDPKR</sequence>
<evidence type="ECO:0000256" key="1">
    <source>
        <dbReference type="SAM" id="SignalP"/>
    </source>
</evidence>
<proteinExistence type="predicted"/>
<dbReference type="Proteomes" id="UP001642484">
    <property type="component" value="Unassembled WGS sequence"/>
</dbReference>
<gene>
    <name evidence="2" type="ORF">CCMP2556_LOCUS19276</name>
    <name evidence="3" type="ORF">CCMP2556_LOCUS28820</name>
</gene>
<keyword evidence="4" id="KW-1185">Reference proteome</keyword>
<dbReference type="EMBL" id="CAXAMN010021361">
    <property type="protein sequence ID" value="CAK9058458.1"/>
    <property type="molecule type" value="Genomic_DNA"/>
</dbReference>
<evidence type="ECO:0000313" key="3">
    <source>
        <dbReference type="EMBL" id="CAK9058458.1"/>
    </source>
</evidence>
<reference evidence="2 4" key="1">
    <citation type="submission" date="2024-02" db="EMBL/GenBank/DDBJ databases">
        <authorList>
            <person name="Chen Y."/>
            <person name="Shah S."/>
            <person name="Dougan E. K."/>
            <person name="Thang M."/>
            <person name="Chan C."/>
        </authorList>
    </citation>
    <scope>NUCLEOTIDE SEQUENCE [LARGE SCALE GENOMIC DNA]</scope>
</reference>
<feature type="signal peptide" evidence="1">
    <location>
        <begin position="1"/>
        <end position="18"/>
    </location>
</feature>
<feature type="chain" id="PRO_5045029261" evidence="1">
    <location>
        <begin position="19"/>
        <end position="309"/>
    </location>
</feature>
<organism evidence="2 4">
    <name type="scientific">Durusdinium trenchii</name>
    <dbReference type="NCBI Taxonomy" id="1381693"/>
    <lineage>
        <taxon>Eukaryota</taxon>
        <taxon>Sar</taxon>
        <taxon>Alveolata</taxon>
        <taxon>Dinophyceae</taxon>
        <taxon>Suessiales</taxon>
        <taxon>Symbiodiniaceae</taxon>
        <taxon>Durusdinium</taxon>
    </lineage>
</organism>
<dbReference type="GO" id="GO:0016874">
    <property type="term" value="F:ligase activity"/>
    <property type="evidence" value="ECO:0007669"/>
    <property type="project" value="UniProtKB-KW"/>
</dbReference>
<protein>
    <submittedName>
        <fullName evidence="2">Uncharacterized protein</fullName>
    </submittedName>
</protein>
<name>A0ABP0L491_9DINO</name>
<keyword evidence="1" id="KW-0732">Signal</keyword>
<accession>A0ABP0L491</accession>
<comment type="caution">
    <text evidence="2">The sequence shown here is derived from an EMBL/GenBank/DDBJ whole genome shotgun (WGS) entry which is preliminary data.</text>
</comment>
<dbReference type="EMBL" id="CAXAMN010011112">
    <property type="protein sequence ID" value="CAK9033959.1"/>
    <property type="molecule type" value="Genomic_DNA"/>
</dbReference>
<evidence type="ECO:0000313" key="2">
    <source>
        <dbReference type="EMBL" id="CAK9033959.1"/>
    </source>
</evidence>